<gene>
    <name evidence="1" type="ORF">LCGC14_2576580</name>
</gene>
<comment type="caution">
    <text evidence="1">The sequence shown here is derived from an EMBL/GenBank/DDBJ whole genome shotgun (WGS) entry which is preliminary data.</text>
</comment>
<dbReference type="EMBL" id="LAZR01042905">
    <property type="protein sequence ID" value="KKL08365.1"/>
    <property type="molecule type" value="Genomic_DNA"/>
</dbReference>
<proteinExistence type="predicted"/>
<protein>
    <submittedName>
        <fullName evidence="1">Uncharacterized protein</fullName>
    </submittedName>
</protein>
<organism evidence="1">
    <name type="scientific">marine sediment metagenome</name>
    <dbReference type="NCBI Taxonomy" id="412755"/>
    <lineage>
        <taxon>unclassified sequences</taxon>
        <taxon>metagenomes</taxon>
        <taxon>ecological metagenomes</taxon>
    </lineage>
</organism>
<name>A0A0F9AG35_9ZZZZ</name>
<evidence type="ECO:0000313" key="1">
    <source>
        <dbReference type="EMBL" id="KKL08365.1"/>
    </source>
</evidence>
<reference evidence="1" key="1">
    <citation type="journal article" date="2015" name="Nature">
        <title>Complex archaea that bridge the gap between prokaryotes and eukaryotes.</title>
        <authorList>
            <person name="Spang A."/>
            <person name="Saw J.H."/>
            <person name="Jorgensen S.L."/>
            <person name="Zaremba-Niedzwiedzka K."/>
            <person name="Martijn J."/>
            <person name="Lind A.E."/>
            <person name="van Eijk R."/>
            <person name="Schleper C."/>
            <person name="Guy L."/>
            <person name="Ettema T.J."/>
        </authorList>
    </citation>
    <scope>NUCLEOTIDE SEQUENCE</scope>
</reference>
<sequence length="126" mass="15188">MNRNNLIKNRMKNRKKYIHHEENYRTHTDKDPEIVECEVEYPSNGGYFGFNHINCKMGKSTAMRLVFIYIDGGFHRMEKLDSSRVVLVFECIKCKHQQAFKELLHNDYIEIEMKDVPLRRINYLME</sequence>
<accession>A0A0F9AG35</accession>
<dbReference type="AlphaFoldDB" id="A0A0F9AG35"/>